<organism evidence="1">
    <name type="scientific">marine sediment metagenome</name>
    <dbReference type="NCBI Taxonomy" id="412755"/>
    <lineage>
        <taxon>unclassified sequences</taxon>
        <taxon>metagenomes</taxon>
        <taxon>ecological metagenomes</taxon>
    </lineage>
</organism>
<evidence type="ECO:0000313" key="1">
    <source>
        <dbReference type="EMBL" id="KKM85222.1"/>
    </source>
</evidence>
<gene>
    <name evidence="1" type="ORF">LCGC14_1291180</name>
</gene>
<sequence>MDELLKKLIAQAKKKYINEFSKDFKTRLNERGLTLEDIIKSGGKIREDIIKERGLL</sequence>
<reference evidence="1" key="1">
    <citation type="journal article" date="2015" name="Nature">
        <title>Complex archaea that bridge the gap between prokaryotes and eukaryotes.</title>
        <authorList>
            <person name="Spang A."/>
            <person name="Saw J.H."/>
            <person name="Jorgensen S.L."/>
            <person name="Zaremba-Niedzwiedzka K."/>
            <person name="Martijn J."/>
            <person name="Lind A.E."/>
            <person name="van Eijk R."/>
            <person name="Schleper C."/>
            <person name="Guy L."/>
            <person name="Ettema T.J."/>
        </authorList>
    </citation>
    <scope>NUCLEOTIDE SEQUENCE</scope>
</reference>
<name>A0A0F9NV95_9ZZZZ</name>
<accession>A0A0F9NV95</accession>
<dbReference type="AlphaFoldDB" id="A0A0F9NV95"/>
<proteinExistence type="predicted"/>
<comment type="caution">
    <text evidence="1">The sequence shown here is derived from an EMBL/GenBank/DDBJ whole genome shotgun (WGS) entry which is preliminary data.</text>
</comment>
<protein>
    <submittedName>
        <fullName evidence="1">Uncharacterized protein</fullName>
    </submittedName>
</protein>
<dbReference type="EMBL" id="LAZR01007444">
    <property type="protein sequence ID" value="KKM85222.1"/>
    <property type="molecule type" value="Genomic_DNA"/>
</dbReference>